<protein>
    <submittedName>
        <fullName evidence="1">Uncharacterized protein</fullName>
    </submittedName>
</protein>
<comment type="caution">
    <text evidence="1">The sequence shown here is derived from an EMBL/GenBank/DDBJ whole genome shotgun (WGS) entry which is preliminary data.</text>
</comment>
<evidence type="ECO:0000313" key="1">
    <source>
        <dbReference type="EMBL" id="HDI82301.1"/>
    </source>
</evidence>
<dbReference type="EMBL" id="DQWE01000032">
    <property type="protein sequence ID" value="HDI82301.1"/>
    <property type="molecule type" value="Genomic_DNA"/>
</dbReference>
<organism evidence="1">
    <name type="scientific">candidate division WOR-3 bacterium</name>
    <dbReference type="NCBI Taxonomy" id="2052148"/>
    <lineage>
        <taxon>Bacteria</taxon>
        <taxon>Bacteria division WOR-3</taxon>
    </lineage>
</organism>
<dbReference type="Proteomes" id="UP000885847">
    <property type="component" value="Unassembled WGS sequence"/>
</dbReference>
<dbReference type="AlphaFoldDB" id="A0A7C0ZDD4"/>
<sequence>MKITRRNFLKIAGLGMLFGGFPRLFGGELEHSERYHFWKNGKFRQTTVDTSDIERDIIRAKIGRRWRTYKVRELPDPFMEWNTKRRLETLDNIMKGKPPELAGPHSGMIASYGVRRKDSQFTLNNAVKGIGFVPKKEYIKEKIEYMKKTYKGSMKTKLDFLRSLYEHPEILNKKLQVSLELYTTPDFETHSFLNLMANPIATIVFLDIPSYEIRTIARVIHPEDPDASDYEKDCVEYTNLIHSYFHGEFPKKFIGLLFYIIEVFDNTPGKKSALGQRIIP</sequence>
<name>A0A7C0ZDD4_UNCW3</name>
<reference evidence="1" key="1">
    <citation type="journal article" date="2020" name="mSystems">
        <title>Genome- and Community-Level Interaction Insights into Carbon Utilization and Element Cycling Functions of Hydrothermarchaeota in Hydrothermal Sediment.</title>
        <authorList>
            <person name="Zhou Z."/>
            <person name="Liu Y."/>
            <person name="Xu W."/>
            <person name="Pan J."/>
            <person name="Luo Z.H."/>
            <person name="Li M."/>
        </authorList>
    </citation>
    <scope>NUCLEOTIDE SEQUENCE [LARGE SCALE GENOMIC DNA]</scope>
    <source>
        <strain evidence="1">HyVt-102</strain>
    </source>
</reference>
<gene>
    <name evidence="1" type="ORF">ENF18_00735</name>
</gene>
<proteinExistence type="predicted"/>
<accession>A0A7C0ZDD4</accession>